<proteinExistence type="predicted"/>
<dbReference type="InParanoid" id="L7JXL1"/>
<dbReference type="OrthoDB" id="10249733at2759"/>
<evidence type="ECO:0000313" key="3">
    <source>
        <dbReference type="Proteomes" id="UP000011185"/>
    </source>
</evidence>
<gene>
    <name evidence="2" type="ORF">THOM_1247</name>
</gene>
<reference evidence="2 3" key="1">
    <citation type="journal article" date="2012" name="PLoS Pathog.">
        <title>The genome of the obligate intracellular parasite Trachipleistophora hominis: new insights into microsporidian genome dynamics and reductive evolution.</title>
        <authorList>
            <person name="Heinz E."/>
            <person name="Williams T.A."/>
            <person name="Nakjang S."/>
            <person name="Noel C.J."/>
            <person name="Swan D.C."/>
            <person name="Goldberg A.V."/>
            <person name="Harris S.R."/>
            <person name="Weinmaier T."/>
            <person name="Markert S."/>
            <person name="Becher D."/>
            <person name="Bernhardt J."/>
            <person name="Dagan T."/>
            <person name="Hacker C."/>
            <person name="Lucocq J.M."/>
            <person name="Schweder T."/>
            <person name="Rattei T."/>
            <person name="Hall N."/>
            <person name="Hirt R.P."/>
            <person name="Embley T.M."/>
        </authorList>
    </citation>
    <scope>NUCLEOTIDE SEQUENCE [LARGE SCALE GENOMIC DNA]</scope>
</reference>
<dbReference type="Proteomes" id="UP000011185">
    <property type="component" value="Unassembled WGS sequence"/>
</dbReference>
<dbReference type="HOGENOM" id="CLU_1058406_0_0_1"/>
<feature type="transmembrane region" description="Helical" evidence="1">
    <location>
        <begin position="26"/>
        <end position="46"/>
    </location>
</feature>
<sequence>MSKNYIFKNINRNYFQNHMMKVDRQIYIISAVFALVLFTVVILSLYSSINAADRAYTNFSGLIDDQLMEFSESDFVEGRVNSKFCSFMSMKLANNDNTISLMYDFCDFKCEDELENWLKNISGEPQYKKFFEAFLKRPSDESKEEIPHDNLKQQKVLPQQTFWVRTASKLFRNFTICKIDRVIDFVLRDTPSSERFNVIIMNYNDEKQYNVFKIQASSNNYELKLIDTLKLKLEGRDAFMIYSDILLKLALAAKSEEKQVQSE</sequence>
<keyword evidence="1" id="KW-0812">Transmembrane</keyword>
<dbReference type="VEuPathDB" id="MicrosporidiaDB:THOM_1247"/>
<protein>
    <recommendedName>
        <fullName evidence="4">Transmembrane protein</fullName>
    </recommendedName>
</protein>
<keyword evidence="3" id="KW-1185">Reference proteome</keyword>
<evidence type="ECO:0008006" key="4">
    <source>
        <dbReference type="Google" id="ProtNLM"/>
    </source>
</evidence>
<keyword evidence="1" id="KW-1133">Transmembrane helix</keyword>
<accession>L7JXL1</accession>
<dbReference type="AlphaFoldDB" id="L7JXL1"/>
<organism evidence="2 3">
    <name type="scientific">Trachipleistophora hominis</name>
    <name type="common">Microsporidian parasite</name>
    <dbReference type="NCBI Taxonomy" id="72359"/>
    <lineage>
        <taxon>Eukaryota</taxon>
        <taxon>Fungi</taxon>
        <taxon>Fungi incertae sedis</taxon>
        <taxon>Microsporidia</taxon>
        <taxon>Pleistophoridae</taxon>
        <taxon>Trachipleistophora</taxon>
    </lineage>
</organism>
<evidence type="ECO:0000313" key="2">
    <source>
        <dbReference type="EMBL" id="ELQ75786.1"/>
    </source>
</evidence>
<dbReference type="EMBL" id="JH993925">
    <property type="protein sequence ID" value="ELQ75786.1"/>
    <property type="molecule type" value="Genomic_DNA"/>
</dbReference>
<dbReference type="OMA" id="FTICRID"/>
<keyword evidence="1" id="KW-0472">Membrane</keyword>
<name>L7JXL1_TRAHO</name>
<evidence type="ECO:0000256" key="1">
    <source>
        <dbReference type="SAM" id="Phobius"/>
    </source>
</evidence>